<dbReference type="Gene3D" id="2.10.25.10">
    <property type="entry name" value="Laminin"/>
    <property type="match status" value="1"/>
</dbReference>
<protein>
    <submittedName>
        <fullName evidence="13">Uncharacterized protein</fullName>
    </submittedName>
</protein>
<feature type="domain" description="EGF-like" evidence="10">
    <location>
        <begin position="150"/>
        <end position="188"/>
    </location>
</feature>
<sequence>MFIFSLENGHGLVQIDAEQYFIPFPQLSDAQWHSVEVHFTTKKIEISIDKHYQKDFKFISENSMSIPQQLYSGQAPSTSYPHAFLGCLRNIEFNKIKLKPLETSQTRPGCQVPNACTSQPKICPKSSTCLRDWDRHNCVCNKGYSGDSCVDICSIEGVCRNEGLCIRSNSTRGYDCLCPEGFRGPNCEQKILPKVCPPGWFGVFPKCQKCICQIRRGFKSYCDRTSGQCICQPGTYQDKGHCKPCECGYGSSSALCDAVTGQCPCSGESSGRRCDRCRLLSSFLDKKTLKCVKIKDRCSSEIEEGVQWPSTLRGVVARQSCPGNQMGIATRKCSNEAQWKTVYDYNCTLPQLYDLSAKIVGKFDAFDVGRQLLNFTSDFAFVKNRNIDLAINVFEKVVVTEAKNSLTVSRQHSRHVRDSQFTKNIVEIIDALLEYKLNEVQFQHLMVIMYDYGVLLTSVHESALYLKPFQVVRQNLLFAIDKLDSRKYPSNSFNLPKYDQFAPPEPEMERTLVSNELINLYHSHKVNIIGPENFVTSTAFYSIIPNAHCYDCEHALVLVSHLTAAEPELHSEVIQVTFKSDDGIGWRLPEYVWLDFESDLLAQHGLMASREYGVMEKLSNVFKNDWSKAENTKLQWRSDHAVLIGLNSTHITCQYHLIAGGIFTVLVKSDGNAIQFSLYSGRMPLTSPLLTLLSLLSCIGSLLVVLLRRHVKIRFIRALIILSFILNAVTLFTTQKITMSTTLCCAIYNGMAIYFFVIGRQTTYPEIFSNIILFIASGVLCFSSTLMTYNELEKQKVDKNSLWNNQTFSPTDPTATLPLLEASKKHNDRVYDGPPGEWMPDVIPSETYIHHTLQRSLQLGAPMTPIRRTPPQVPQILSPAQKVFGPLGSHGSTFSIIDDGTCSTLPRELLTTPTSATRRLFFSGSATVSRSGSLARHSTMPSQHGNKFSVAQMDQMDDAYYTYSSSSRFQPTSTFR</sequence>
<evidence type="ECO:0000256" key="8">
    <source>
        <dbReference type="SAM" id="Phobius"/>
    </source>
</evidence>
<dbReference type="PROSITE" id="PS50227">
    <property type="entry name" value="G_PROTEIN_RECEP_F2_3"/>
    <property type="match status" value="1"/>
</dbReference>
<keyword evidence="8" id="KW-0812">Transmembrane</keyword>
<dbReference type="InterPro" id="IPR001791">
    <property type="entry name" value="Laminin_G"/>
</dbReference>
<dbReference type="Pfam" id="PF02793">
    <property type="entry name" value="HRM"/>
    <property type="match status" value="1"/>
</dbReference>
<dbReference type="SMART" id="SM00181">
    <property type="entry name" value="EGF"/>
    <property type="match status" value="2"/>
</dbReference>
<keyword evidence="12" id="KW-1185">Reference proteome</keyword>
<dbReference type="Gene3D" id="2.60.120.200">
    <property type="match status" value="1"/>
</dbReference>
<feature type="disulfide bond" evidence="7">
    <location>
        <begin position="159"/>
        <end position="176"/>
    </location>
</feature>
<dbReference type="PROSITE" id="PS50026">
    <property type="entry name" value="EGF_3"/>
    <property type="match status" value="1"/>
</dbReference>
<dbReference type="InterPro" id="IPR013320">
    <property type="entry name" value="ConA-like_dom_sf"/>
</dbReference>
<accession>A0A914PMV0</accession>
<evidence type="ECO:0000256" key="5">
    <source>
        <dbReference type="ARBA" id="ARBA00023157"/>
    </source>
</evidence>
<keyword evidence="8" id="KW-0472">Membrane</keyword>
<dbReference type="Proteomes" id="UP000887578">
    <property type="component" value="Unplaced"/>
</dbReference>
<dbReference type="SMART" id="SM00008">
    <property type="entry name" value="HormR"/>
    <property type="match status" value="1"/>
</dbReference>
<comment type="caution">
    <text evidence="7">Lacks conserved residue(s) required for the propagation of feature annotation.</text>
</comment>
<dbReference type="InterPro" id="IPR050372">
    <property type="entry name" value="Neurexin-related_CASP"/>
</dbReference>
<evidence type="ECO:0000256" key="3">
    <source>
        <dbReference type="ARBA" id="ARBA00022737"/>
    </source>
</evidence>
<dbReference type="CDD" id="cd00055">
    <property type="entry name" value="EGF_Lam"/>
    <property type="match status" value="1"/>
</dbReference>
<dbReference type="InterPro" id="IPR036445">
    <property type="entry name" value="GPCR_2_extracell_dom_sf"/>
</dbReference>
<keyword evidence="8" id="KW-1133">Transmembrane helix</keyword>
<dbReference type="AlphaFoldDB" id="A0A914PMV0"/>
<dbReference type="InterPro" id="IPR002049">
    <property type="entry name" value="LE_dom"/>
</dbReference>
<dbReference type="Gene3D" id="4.10.1240.10">
    <property type="entry name" value="GPCR, family 2, extracellular hormone receptor domain"/>
    <property type="match status" value="1"/>
</dbReference>
<evidence type="ECO:0000256" key="4">
    <source>
        <dbReference type="ARBA" id="ARBA00022837"/>
    </source>
</evidence>
<dbReference type="PANTHER" id="PTHR15036:SF85">
    <property type="entry name" value="SP2353, ISOFORM A"/>
    <property type="match status" value="1"/>
</dbReference>
<evidence type="ECO:0000259" key="11">
    <source>
        <dbReference type="PROSITE" id="PS50227"/>
    </source>
</evidence>
<dbReference type="PROSITE" id="PS01186">
    <property type="entry name" value="EGF_2"/>
    <property type="match status" value="1"/>
</dbReference>
<dbReference type="PROSITE" id="PS50025">
    <property type="entry name" value="LAM_G_DOMAIN"/>
    <property type="match status" value="1"/>
</dbReference>
<keyword evidence="2" id="KW-0732">Signal</keyword>
<dbReference type="GO" id="GO:0004930">
    <property type="term" value="F:G protein-coupled receptor activity"/>
    <property type="evidence" value="ECO:0007669"/>
    <property type="project" value="InterPro"/>
</dbReference>
<evidence type="ECO:0000259" key="10">
    <source>
        <dbReference type="PROSITE" id="PS50026"/>
    </source>
</evidence>
<dbReference type="PROSITE" id="PS00022">
    <property type="entry name" value="EGF_1"/>
    <property type="match status" value="1"/>
</dbReference>
<dbReference type="Pfam" id="PF00053">
    <property type="entry name" value="EGF_laminin"/>
    <property type="match status" value="1"/>
</dbReference>
<keyword evidence="5 7" id="KW-1015">Disulfide bond</keyword>
<proteinExistence type="predicted"/>
<dbReference type="WBParaSite" id="PDA_v2.g17280.t1">
    <property type="protein sequence ID" value="PDA_v2.g17280.t1"/>
    <property type="gene ID" value="PDA_v2.g17280"/>
</dbReference>
<keyword evidence="6" id="KW-0325">Glycoprotein</keyword>
<evidence type="ECO:0000256" key="2">
    <source>
        <dbReference type="ARBA" id="ARBA00022729"/>
    </source>
</evidence>
<dbReference type="SUPFAM" id="SSF57196">
    <property type="entry name" value="EGF/Laminin"/>
    <property type="match status" value="1"/>
</dbReference>
<feature type="transmembrane region" description="Helical" evidence="8">
    <location>
        <begin position="771"/>
        <end position="789"/>
    </location>
</feature>
<feature type="disulfide bond" evidence="7">
    <location>
        <begin position="178"/>
        <end position="187"/>
    </location>
</feature>
<dbReference type="InterPro" id="IPR001879">
    <property type="entry name" value="GPCR_2_extracellular_dom"/>
</dbReference>
<keyword evidence="3" id="KW-0677">Repeat</keyword>
<organism evidence="12 13">
    <name type="scientific">Panagrolaimus davidi</name>
    <dbReference type="NCBI Taxonomy" id="227884"/>
    <lineage>
        <taxon>Eukaryota</taxon>
        <taxon>Metazoa</taxon>
        <taxon>Ecdysozoa</taxon>
        <taxon>Nematoda</taxon>
        <taxon>Chromadorea</taxon>
        <taxon>Rhabditida</taxon>
        <taxon>Tylenchina</taxon>
        <taxon>Panagrolaimomorpha</taxon>
        <taxon>Panagrolaimoidea</taxon>
        <taxon>Panagrolaimidae</taxon>
        <taxon>Panagrolaimus</taxon>
    </lineage>
</organism>
<evidence type="ECO:0000259" key="9">
    <source>
        <dbReference type="PROSITE" id="PS50025"/>
    </source>
</evidence>
<feature type="domain" description="G-protein coupled receptors family 2 profile 1" evidence="11">
    <location>
        <begin position="276"/>
        <end position="351"/>
    </location>
</feature>
<keyword evidence="4" id="KW-0106">Calcium</keyword>
<dbReference type="CDD" id="cd00110">
    <property type="entry name" value="LamG"/>
    <property type="match status" value="1"/>
</dbReference>
<evidence type="ECO:0000256" key="6">
    <source>
        <dbReference type="ARBA" id="ARBA00023180"/>
    </source>
</evidence>
<feature type="transmembrane region" description="Helical" evidence="8">
    <location>
        <begin position="739"/>
        <end position="759"/>
    </location>
</feature>
<evidence type="ECO:0000313" key="13">
    <source>
        <dbReference type="WBParaSite" id="PDA_v2.g17280.t1"/>
    </source>
</evidence>
<keyword evidence="1 7" id="KW-0245">EGF-like domain</keyword>
<dbReference type="GO" id="GO:0048589">
    <property type="term" value="P:developmental growth"/>
    <property type="evidence" value="ECO:0007669"/>
    <property type="project" value="UniProtKB-ARBA"/>
</dbReference>
<dbReference type="CDD" id="cd00054">
    <property type="entry name" value="EGF_CA"/>
    <property type="match status" value="1"/>
</dbReference>
<dbReference type="PANTHER" id="PTHR15036">
    <property type="entry name" value="PIKACHURIN-LIKE PROTEIN"/>
    <property type="match status" value="1"/>
</dbReference>
<name>A0A914PMV0_9BILA</name>
<reference evidence="13" key="1">
    <citation type="submission" date="2022-11" db="UniProtKB">
        <authorList>
            <consortium name="WormBaseParasite"/>
        </authorList>
    </citation>
    <scope>IDENTIFICATION</scope>
</reference>
<feature type="transmembrane region" description="Helical" evidence="8">
    <location>
        <begin position="689"/>
        <end position="708"/>
    </location>
</feature>
<dbReference type="SUPFAM" id="SSF49899">
    <property type="entry name" value="Concanavalin A-like lectins/glucanases"/>
    <property type="match status" value="1"/>
</dbReference>
<dbReference type="SUPFAM" id="SSF111418">
    <property type="entry name" value="Hormone receptor domain"/>
    <property type="match status" value="1"/>
</dbReference>
<feature type="domain" description="Laminin G" evidence="9">
    <location>
        <begin position="1"/>
        <end position="116"/>
    </location>
</feature>
<feature type="transmembrane region" description="Helical" evidence="8">
    <location>
        <begin position="715"/>
        <end position="733"/>
    </location>
</feature>
<evidence type="ECO:0000256" key="7">
    <source>
        <dbReference type="PROSITE-ProRule" id="PRU00076"/>
    </source>
</evidence>
<evidence type="ECO:0000313" key="12">
    <source>
        <dbReference type="Proteomes" id="UP000887578"/>
    </source>
</evidence>
<evidence type="ECO:0000256" key="1">
    <source>
        <dbReference type="ARBA" id="ARBA00022536"/>
    </source>
</evidence>
<dbReference type="InterPro" id="IPR000742">
    <property type="entry name" value="EGF"/>
</dbReference>
<dbReference type="Pfam" id="PF02210">
    <property type="entry name" value="Laminin_G_2"/>
    <property type="match status" value="1"/>
</dbReference>
<dbReference type="FunFam" id="2.10.25.10:FF:000508">
    <property type="entry name" value="Eyes shut homolog"/>
    <property type="match status" value="1"/>
</dbReference>
<dbReference type="GO" id="GO:0016020">
    <property type="term" value="C:membrane"/>
    <property type="evidence" value="ECO:0007669"/>
    <property type="project" value="UniProtKB-SubCell"/>
</dbReference>
<dbReference type="GO" id="GO:0005576">
    <property type="term" value="C:extracellular region"/>
    <property type="evidence" value="ECO:0007669"/>
    <property type="project" value="UniProtKB-ARBA"/>
</dbReference>